<name>A0ABT9SVM3_9GAMM</name>
<accession>A0ABT9SVM3</accession>
<evidence type="ECO:0000313" key="2">
    <source>
        <dbReference type="Proteomes" id="UP001237737"/>
    </source>
</evidence>
<protein>
    <recommendedName>
        <fullName evidence="3">GIY-YIG nuclease family protein</fullName>
    </recommendedName>
</protein>
<dbReference type="RefSeq" id="WP_306847368.1">
    <property type="nucleotide sequence ID" value="NZ_JAUSSK010000001.1"/>
</dbReference>
<evidence type="ECO:0008006" key="3">
    <source>
        <dbReference type="Google" id="ProtNLM"/>
    </source>
</evidence>
<organism evidence="1 2">
    <name type="scientific">Luteibacter jiangsuensis</name>
    <dbReference type="NCBI Taxonomy" id="637577"/>
    <lineage>
        <taxon>Bacteria</taxon>
        <taxon>Pseudomonadati</taxon>
        <taxon>Pseudomonadota</taxon>
        <taxon>Gammaproteobacteria</taxon>
        <taxon>Lysobacterales</taxon>
        <taxon>Rhodanobacteraceae</taxon>
        <taxon>Luteibacter</taxon>
    </lineage>
</organism>
<sequence>MTDDAPYPRFASRGRAYVYVVPCRDEDLLKLGFSRDPFTRFSTLHRRFFEFFDLDRGLLVDAERVAAARRIERRLIGAFTEYHAMAPLVVPATAGGHTEWYRGAHPEVAGLLRSIAAAEGLALQDGLRPWLRAHLMTRADLLHDWSLRIVDTLDWARHNAPDDTDAARLRQGLLDTWAMFEAASIDVRPLVPAVVTHWYDHGDHRRLFGKDLG</sequence>
<evidence type="ECO:0000313" key="1">
    <source>
        <dbReference type="EMBL" id="MDQ0008574.1"/>
    </source>
</evidence>
<comment type="caution">
    <text evidence="1">The sequence shown here is derived from an EMBL/GenBank/DDBJ whole genome shotgun (WGS) entry which is preliminary data.</text>
</comment>
<proteinExistence type="predicted"/>
<reference evidence="1 2" key="1">
    <citation type="submission" date="2023-07" db="EMBL/GenBank/DDBJ databases">
        <title>Sorghum-associated microbial communities from plants grown in Nebraska, USA.</title>
        <authorList>
            <person name="Schachtman D."/>
        </authorList>
    </citation>
    <scope>NUCLEOTIDE SEQUENCE [LARGE SCALE GENOMIC DNA]</scope>
    <source>
        <strain evidence="1 2">CC60</strain>
    </source>
</reference>
<gene>
    <name evidence="1" type="ORF">J2T07_000733</name>
</gene>
<keyword evidence="2" id="KW-1185">Reference proteome</keyword>
<dbReference type="Proteomes" id="UP001237737">
    <property type="component" value="Unassembled WGS sequence"/>
</dbReference>
<dbReference type="EMBL" id="JAUSSK010000001">
    <property type="protein sequence ID" value="MDQ0008574.1"/>
    <property type="molecule type" value="Genomic_DNA"/>
</dbReference>